<accession>A0A9E7JFJ7</accession>
<name>A0A9E7JFJ7_9LILI</name>
<dbReference type="Gene3D" id="1.10.10.60">
    <property type="entry name" value="Homeodomain-like"/>
    <property type="match status" value="1"/>
</dbReference>
<evidence type="ECO:0000256" key="7">
    <source>
        <dbReference type="SAM" id="MobiDB-lite"/>
    </source>
</evidence>
<keyword evidence="2" id="KW-0677">Repeat</keyword>
<feature type="domain" description="HTH myb-type" evidence="9">
    <location>
        <begin position="123"/>
        <end position="177"/>
    </location>
</feature>
<dbReference type="GO" id="GO:0005634">
    <property type="term" value="C:nucleus"/>
    <property type="evidence" value="ECO:0007669"/>
    <property type="project" value="UniProtKB-SubCell"/>
</dbReference>
<evidence type="ECO:0000256" key="1">
    <source>
        <dbReference type="ARBA" id="ARBA00004123"/>
    </source>
</evidence>
<evidence type="ECO:0000313" key="11">
    <source>
        <dbReference type="Proteomes" id="UP001055439"/>
    </source>
</evidence>
<dbReference type="PANTHER" id="PTHR45675:SF3">
    <property type="entry name" value="OS04G0508500 PROTEIN"/>
    <property type="match status" value="1"/>
</dbReference>
<reference evidence="10" key="1">
    <citation type="submission" date="2022-05" db="EMBL/GenBank/DDBJ databases">
        <title>The Musa troglodytarum L. genome provides insights into the mechanism of non-climacteric behaviour and enrichment of carotenoids.</title>
        <authorList>
            <person name="Wang J."/>
        </authorList>
    </citation>
    <scope>NUCLEOTIDE SEQUENCE</scope>
    <source>
        <tissue evidence="10">Leaf</tissue>
    </source>
</reference>
<keyword evidence="6" id="KW-0539">Nucleus</keyword>
<evidence type="ECO:0000256" key="4">
    <source>
        <dbReference type="ARBA" id="ARBA00023125"/>
    </source>
</evidence>
<evidence type="ECO:0000259" key="9">
    <source>
        <dbReference type="PROSITE" id="PS51294"/>
    </source>
</evidence>
<dbReference type="SUPFAM" id="SSF46689">
    <property type="entry name" value="Homeodomain-like"/>
    <property type="match status" value="1"/>
</dbReference>
<gene>
    <name evidence="10" type="ORF">MUK42_18808</name>
</gene>
<dbReference type="InterPro" id="IPR044676">
    <property type="entry name" value="EOBI/EOBII-like_plant"/>
</dbReference>
<evidence type="ECO:0000256" key="6">
    <source>
        <dbReference type="ARBA" id="ARBA00023242"/>
    </source>
</evidence>
<dbReference type="SMART" id="SM00717">
    <property type="entry name" value="SANT"/>
    <property type="match status" value="1"/>
</dbReference>
<dbReference type="InterPro" id="IPR001005">
    <property type="entry name" value="SANT/Myb"/>
</dbReference>
<dbReference type="InterPro" id="IPR009057">
    <property type="entry name" value="Homeodomain-like_sf"/>
</dbReference>
<dbReference type="PROSITE" id="PS51294">
    <property type="entry name" value="HTH_MYB"/>
    <property type="match status" value="1"/>
</dbReference>
<dbReference type="PANTHER" id="PTHR45675">
    <property type="entry name" value="MYB TRANSCRIPTION FACTOR-RELATED-RELATED"/>
    <property type="match status" value="1"/>
</dbReference>
<comment type="subcellular location">
    <subcellularLocation>
        <location evidence="1">Nucleus</location>
    </subcellularLocation>
</comment>
<feature type="domain" description="Myb-like" evidence="8">
    <location>
        <begin position="123"/>
        <end position="173"/>
    </location>
</feature>
<dbReference type="GO" id="GO:0043565">
    <property type="term" value="F:sequence-specific DNA binding"/>
    <property type="evidence" value="ECO:0007669"/>
    <property type="project" value="InterPro"/>
</dbReference>
<dbReference type="EMBL" id="CP097503">
    <property type="protein sequence ID" value="URD79290.1"/>
    <property type="molecule type" value="Genomic_DNA"/>
</dbReference>
<keyword evidence="11" id="KW-1185">Reference proteome</keyword>
<evidence type="ECO:0000313" key="10">
    <source>
        <dbReference type="EMBL" id="URD79290.1"/>
    </source>
</evidence>
<evidence type="ECO:0000256" key="3">
    <source>
        <dbReference type="ARBA" id="ARBA00023015"/>
    </source>
</evidence>
<keyword evidence="3" id="KW-0805">Transcription regulation</keyword>
<dbReference type="GO" id="GO:0003700">
    <property type="term" value="F:DNA-binding transcription factor activity"/>
    <property type="evidence" value="ECO:0007669"/>
    <property type="project" value="InterPro"/>
</dbReference>
<keyword evidence="4" id="KW-0238">DNA-binding</keyword>
<evidence type="ECO:0000259" key="8">
    <source>
        <dbReference type="PROSITE" id="PS50090"/>
    </source>
</evidence>
<dbReference type="Proteomes" id="UP001055439">
    <property type="component" value="Chromosome 10"/>
</dbReference>
<sequence length="286" mass="32457">MLPMLPSNTPNESSNRFHVGCVEDMTRHYGKELDILVLAPEKWQWRRTYSIFDPSTYKEKRKQLRHGRAVGVLQKMAGERGLGPCKRINSSSSMSPFMAKDHGTRSPSYQVCGGAGRAAGFGGPDLKRGSITPQEENTIQELHALWGNRWSAIARSLPGRTDNEIKNCWRTHFKKVNTPRKKAERARTRLLVRQQQERQKQKQQQQEAEDMGPWMMMQVDEDAMPAEEVQEMAYVLQGGGFQGYVNDEDGSWGCLWNLDDDASEYTEGGSTSQVKDRVHHVAGNIM</sequence>
<feature type="region of interest" description="Disordered" evidence="7">
    <location>
        <begin position="192"/>
        <end position="211"/>
    </location>
</feature>
<proteinExistence type="predicted"/>
<dbReference type="Pfam" id="PF00249">
    <property type="entry name" value="Myb_DNA-binding"/>
    <property type="match status" value="1"/>
</dbReference>
<organism evidence="10 11">
    <name type="scientific">Musa troglodytarum</name>
    <name type="common">fe'i banana</name>
    <dbReference type="NCBI Taxonomy" id="320322"/>
    <lineage>
        <taxon>Eukaryota</taxon>
        <taxon>Viridiplantae</taxon>
        <taxon>Streptophyta</taxon>
        <taxon>Embryophyta</taxon>
        <taxon>Tracheophyta</taxon>
        <taxon>Spermatophyta</taxon>
        <taxon>Magnoliopsida</taxon>
        <taxon>Liliopsida</taxon>
        <taxon>Zingiberales</taxon>
        <taxon>Musaceae</taxon>
        <taxon>Musa</taxon>
    </lineage>
</organism>
<keyword evidence="5" id="KW-0804">Transcription</keyword>
<evidence type="ECO:0000256" key="2">
    <source>
        <dbReference type="ARBA" id="ARBA00022737"/>
    </source>
</evidence>
<evidence type="ECO:0000256" key="5">
    <source>
        <dbReference type="ARBA" id="ARBA00023163"/>
    </source>
</evidence>
<dbReference type="PROSITE" id="PS50090">
    <property type="entry name" value="MYB_LIKE"/>
    <property type="match status" value="1"/>
</dbReference>
<dbReference type="InterPro" id="IPR017930">
    <property type="entry name" value="Myb_dom"/>
</dbReference>
<dbReference type="CDD" id="cd00167">
    <property type="entry name" value="SANT"/>
    <property type="match status" value="1"/>
</dbReference>
<dbReference type="OrthoDB" id="639767at2759"/>
<protein>
    <submittedName>
        <fullName evidence="10">MYB family transcription factor</fullName>
    </submittedName>
</protein>
<dbReference type="AlphaFoldDB" id="A0A9E7JFJ7"/>